<feature type="non-terminal residue" evidence="1">
    <location>
        <position position="1"/>
    </location>
</feature>
<reference evidence="1 2" key="1">
    <citation type="journal article" date="1999" name="Nature">
        <title>Sequence and analysis of chromosome 4 of the plant Arabidopsis thaliana.</title>
        <authorList>
            <consortium name="EU"/>
            <consortium name="CSHL and WU Arabidopsis Sequencing Project"/>
            <person name="Mayer K."/>
            <person name="Schuller C."/>
            <person name="Wambutt R."/>
            <person name="Murphy G."/>
            <person name="Volckaert G."/>
            <person name="Pohl T."/>
            <person name="Dusterhoft A."/>
            <person name="Stiekema W."/>
            <person name="Entian K.D."/>
            <person name="Terryn N."/>
            <person name="Harris B."/>
            <person name="Ansorge W."/>
            <person name="Brandt P."/>
            <person name="Grivell L."/>
            <person name="Rieger M."/>
            <person name="Weichselgartner M."/>
            <person name="de Simone V."/>
            <person name="Obermaier B."/>
            <person name="Mache R."/>
            <person name="Muller M."/>
            <person name="Kreis M."/>
            <person name="Delseny M."/>
            <person name="Puigdomenech P."/>
            <person name="Watson M."/>
            <person name="Schmidtheini T."/>
            <person name="Reichert B."/>
            <person name="Portatelle D."/>
            <person name="Perez-Alonso M."/>
            <person name="Boutry M."/>
            <person name="Bancroft I."/>
            <person name="Vos P."/>
            <person name="Hoheisel J."/>
            <person name="Zimmermann W."/>
            <person name="Wedler H."/>
            <person name="Ridley P."/>
            <person name="Langham S.A."/>
            <person name="McCullagh B."/>
            <person name="Bilham L."/>
            <person name="Robben J."/>
            <person name="Van der Schueren J."/>
            <person name="Grymonprez B."/>
            <person name="Chuang Y.J."/>
            <person name="Vandenbussche F."/>
            <person name="Braeken M."/>
            <person name="Weltjens I."/>
            <person name="Voet M."/>
            <person name="Bastiaens I."/>
            <person name="Aert R."/>
            <person name="Defoor E."/>
            <person name="Weitzenegger T."/>
            <person name="Bothe G."/>
            <person name="Ramsperger U."/>
            <person name="Hilbert H."/>
            <person name="Braun M."/>
            <person name="Holzer E."/>
            <person name="Brandt A."/>
            <person name="Peters S."/>
            <person name="van Staveren M."/>
            <person name="Dirske W."/>
            <person name="Mooijman P."/>
            <person name="Klein Lankhorst R."/>
            <person name="Rose M."/>
            <person name="Hauf J."/>
            <person name="Kotter P."/>
            <person name="Berneiser S."/>
            <person name="Hempel S."/>
            <person name="Feldpausch M."/>
            <person name="Lamberth S."/>
            <person name="Van den Daele H."/>
            <person name="De Keyser A."/>
            <person name="Buysshaert C."/>
            <person name="Gielen J."/>
            <person name="Villarroel R."/>
            <person name="De Clercq R."/>
            <person name="Van Montagu M."/>
            <person name="Rogers J."/>
            <person name="Cronin A."/>
            <person name="Quail M."/>
            <person name="Bray-Allen S."/>
            <person name="Clark L."/>
            <person name="Doggett J."/>
            <person name="Hall S."/>
            <person name="Kay M."/>
            <person name="Lennard N."/>
            <person name="McLay K."/>
            <person name="Mayes R."/>
            <person name="Pettett A."/>
            <person name="Rajandream M.A."/>
            <person name="Lyne M."/>
            <person name="Benes V."/>
            <person name="Rechmann S."/>
            <person name="Borkova D."/>
            <person name="Blocker H."/>
            <person name="Scharfe M."/>
            <person name="Grimm M."/>
            <person name="Lohnert T.H."/>
            <person name="Dose S."/>
            <person name="de Haan M."/>
            <person name="Maarse A."/>
            <person name="Schafer M."/>
            <person name="Muller-Auer S."/>
            <person name="Gabel C."/>
            <person name="Fuchs M."/>
            <person name="Fartmann B."/>
            <person name="Granderath K."/>
            <person name="Dauner D."/>
            <person name="Herzl A."/>
            <person name="Neumann S."/>
            <person name="Argiriou A."/>
            <person name="Vitale D."/>
            <person name="Liguori R."/>
            <person name="Piravandi E."/>
            <person name="Massenet O."/>
            <person name="Quigley F."/>
            <person name="Clabauld G."/>
            <person name="Mundlein A."/>
            <person name="Felber R."/>
            <person name="Schnabl S."/>
            <person name="Hiller R."/>
            <person name="Schmidt W."/>
            <person name="Lecharny A."/>
            <person name="Aubourg S."/>
            <person name="Chefdor F."/>
            <person name="Cooke R."/>
            <person name="Berger C."/>
            <person name="Montfort A."/>
            <person name="Casacuberta E."/>
            <person name="Gibbons T."/>
            <person name="Weber N."/>
            <person name="Vandenbol M."/>
            <person name="Bargues M."/>
            <person name="Terol J."/>
            <person name="Torres A."/>
            <person name="Perez-Perez A."/>
            <person name="Purnelle B."/>
            <person name="Bent E."/>
            <person name="Johnson S."/>
            <person name="Tacon D."/>
            <person name="Jesse T."/>
            <person name="Heijnen L."/>
            <person name="Schwarz S."/>
            <person name="Scholler P."/>
            <person name="Heber S."/>
            <person name="Francs P."/>
            <person name="Bielke C."/>
            <person name="Frishman D."/>
            <person name="Haase D."/>
            <person name="Lemcke K."/>
            <person name="Mewes H.W."/>
            <person name="Stocker S."/>
            <person name="Zaccaria P."/>
            <person name="Bevan M."/>
            <person name="Wilson R.K."/>
            <person name="de la Bastide M."/>
            <person name="Habermann K."/>
            <person name="Parnell L."/>
            <person name="Dedhia N."/>
            <person name="Gnoj L."/>
            <person name="Schutz K."/>
            <person name="Huang E."/>
            <person name="Spiegel L."/>
            <person name="Sehkon M."/>
            <person name="Murray J."/>
            <person name="Sheet P."/>
            <person name="Cordes M."/>
            <person name="Abu-Threideh J."/>
            <person name="Stoneking T."/>
            <person name="Kalicki J."/>
            <person name="Graves T."/>
            <person name="Harmon G."/>
            <person name="Edwards J."/>
            <person name="Latreille P."/>
            <person name="Courtney L."/>
            <person name="Cloud J."/>
            <person name="Abbott A."/>
            <person name="Scott K."/>
            <person name="Johnson D."/>
            <person name="Minx P."/>
            <person name="Bentley D."/>
            <person name="Fulton B."/>
            <person name="Miller N."/>
            <person name="Greco T."/>
            <person name="Kemp K."/>
            <person name="Kramer J."/>
            <person name="Fulton L."/>
            <person name="Mardis E."/>
            <person name="Dante M."/>
            <person name="Pepin K."/>
            <person name="Hillier L."/>
            <person name="Nelson J."/>
            <person name="Spieth J."/>
            <person name="Ryan E."/>
            <person name="Andrews S."/>
            <person name="Geisel C."/>
            <person name="Layman D."/>
            <person name="Du H."/>
            <person name="Ali J."/>
            <person name="Berghoff A."/>
            <person name="Jones K."/>
            <person name="Drone K."/>
            <person name="Cotton M."/>
            <person name="Joshu C."/>
            <person name="Antonoiu B."/>
            <person name="Zidanic M."/>
            <person name="Strong C."/>
            <person name="Sun H."/>
            <person name="Lamar B."/>
            <person name="Yordan C."/>
            <person name="Ma P."/>
            <person name="Zhong J."/>
            <person name="Preston R."/>
            <person name="Vil D."/>
            <person name="Shekher M."/>
            <person name="Matero A."/>
            <person name="Shah R."/>
            <person name="Swaby I.K."/>
            <person name="O'Shaughnessy A."/>
            <person name="Rodriguez M."/>
            <person name="Hoffmann J."/>
            <person name="Till S."/>
            <person name="Granat S."/>
            <person name="Shohdy N."/>
            <person name="Hasegawa A."/>
            <person name="Hameed A."/>
            <person name="Lodhi M."/>
            <person name="Johnson A."/>
            <person name="Chen E."/>
            <person name="Marra M."/>
            <person name="Martienssen R."/>
            <person name="McCombie W.R."/>
        </authorList>
    </citation>
    <scope>NUCLEOTIDE SEQUENCE [LARGE SCALE GENOMIC DNA]</scope>
    <source>
        <strain evidence="2">cv. Columbia</strain>
    </source>
</reference>
<reference evidence="2" key="2">
    <citation type="journal article" date="2017" name="Plant J.">
        <title>Araport11: a complete reannotation of the Arabidopsis thaliana reference genome.</title>
        <authorList>
            <person name="Cheng C.Y."/>
            <person name="Krishnakumar V."/>
            <person name="Chan A.P."/>
            <person name="Thibaud-Nissen F."/>
            <person name="Schobel S."/>
            <person name="Town C.D."/>
        </authorList>
    </citation>
    <scope>GENOME REANNOTATION</scope>
    <source>
        <strain evidence="2">cv. Columbia</strain>
    </source>
</reference>
<dbReference type="AlphaFoldDB" id="A0A1P8B7P2"/>
<dbReference type="InParanoid" id="A0A1P8B7P2"/>
<keyword evidence="2" id="KW-1185">Reference proteome</keyword>
<dbReference type="TAIR" id="AT4G20935"/>
<gene>
    <name evidence="1" type="ordered locus">At4g20935</name>
</gene>
<dbReference type="EMBL" id="CP002687">
    <property type="protein sequence ID" value="ANM67590.1"/>
    <property type="molecule type" value="Genomic_DNA"/>
</dbReference>
<sequence length="86" mass="9892">VFDLVSVHTLQDLPFYKVLVVRHCRTDPQRFPSVSSVTQSTTLLSLIQNPIYLGFHEFSALVSWKSCWDSSKTVAFWGKRFEVKEG</sequence>
<name>A0A1P8B7P2_ARATH</name>
<accession>A0A1P8B7P2</accession>
<organism evidence="1 2">
    <name type="scientific">Arabidopsis thaliana</name>
    <name type="common">Mouse-ear cress</name>
    <dbReference type="NCBI Taxonomy" id="3702"/>
    <lineage>
        <taxon>Eukaryota</taxon>
        <taxon>Viridiplantae</taxon>
        <taxon>Streptophyta</taxon>
        <taxon>Embryophyta</taxon>
        <taxon>Tracheophyta</taxon>
        <taxon>Spermatophyta</taxon>
        <taxon>Magnoliopsida</taxon>
        <taxon>eudicotyledons</taxon>
        <taxon>Gunneridae</taxon>
        <taxon>Pentapetalae</taxon>
        <taxon>rosids</taxon>
        <taxon>malvids</taxon>
        <taxon>Brassicales</taxon>
        <taxon>Brassicaceae</taxon>
        <taxon>Camelineae</taxon>
        <taxon>Arabidopsis</taxon>
    </lineage>
</organism>
<evidence type="ECO:0000313" key="1">
    <source>
        <dbReference type="EMBL" id="ANM67590.1"/>
    </source>
</evidence>
<evidence type="ECO:0000313" key="2">
    <source>
        <dbReference type="Proteomes" id="UP000006548"/>
    </source>
</evidence>
<dbReference type="Proteomes" id="UP000006548">
    <property type="component" value="Chromosome 4"/>
</dbReference>
<proteinExistence type="predicted"/>
<dbReference type="ExpressionAtlas" id="A0A1P8B7P2">
    <property type="expression patterns" value="baseline and differential"/>
</dbReference>
<protein>
    <submittedName>
        <fullName evidence="1">Uncharacterized protein</fullName>
    </submittedName>
</protein>
<dbReference type="RefSeq" id="NP_001329409.1">
    <property type="nucleotide sequence ID" value="NM_001341466.1"/>
</dbReference>
<dbReference type="KEGG" id="ath:AT4G20935"/>
<dbReference type="GeneID" id="28720161"/>